<keyword evidence="6 8" id="KW-0057">Aromatic amino acid biosynthesis</keyword>
<dbReference type="EC" id="1.1.1.25" evidence="2 8"/>
<keyword evidence="14" id="KW-1185">Reference proteome</keyword>
<evidence type="ECO:0000256" key="5">
    <source>
        <dbReference type="ARBA" id="ARBA00023002"/>
    </source>
</evidence>
<dbReference type="GO" id="GO:0004764">
    <property type="term" value="F:shikimate 3-dehydrogenase (NADP+) activity"/>
    <property type="evidence" value="ECO:0007669"/>
    <property type="project" value="UniProtKB-UniRule"/>
</dbReference>
<dbReference type="PANTHER" id="PTHR21089">
    <property type="entry name" value="SHIKIMATE DEHYDROGENASE"/>
    <property type="match status" value="1"/>
</dbReference>
<keyword evidence="5 8" id="KW-0560">Oxidoreductase</keyword>
<comment type="similarity">
    <text evidence="8">Belongs to the shikimate dehydrogenase family.</text>
</comment>
<dbReference type="GO" id="GO:0009073">
    <property type="term" value="P:aromatic amino acid family biosynthetic process"/>
    <property type="evidence" value="ECO:0007669"/>
    <property type="project" value="UniProtKB-KW"/>
</dbReference>
<comment type="catalytic activity">
    <reaction evidence="7 8">
        <text>shikimate + NADP(+) = 3-dehydroshikimate + NADPH + H(+)</text>
        <dbReference type="Rhea" id="RHEA:17737"/>
        <dbReference type="ChEBI" id="CHEBI:15378"/>
        <dbReference type="ChEBI" id="CHEBI:16630"/>
        <dbReference type="ChEBI" id="CHEBI:36208"/>
        <dbReference type="ChEBI" id="CHEBI:57783"/>
        <dbReference type="ChEBI" id="CHEBI:58349"/>
        <dbReference type="EC" id="1.1.1.25"/>
    </reaction>
</comment>
<organism evidence="13 14">
    <name type="scientific">Oecophyllibacter saccharovorans</name>
    <dbReference type="NCBI Taxonomy" id="2558360"/>
    <lineage>
        <taxon>Bacteria</taxon>
        <taxon>Pseudomonadati</taxon>
        <taxon>Pseudomonadota</taxon>
        <taxon>Alphaproteobacteria</taxon>
        <taxon>Acetobacterales</taxon>
        <taxon>Acetobacteraceae</taxon>
        <taxon>Oecophyllibacter</taxon>
    </lineage>
</organism>
<dbReference type="Proteomes" id="UP000315037">
    <property type="component" value="Unassembled WGS sequence"/>
</dbReference>
<evidence type="ECO:0000256" key="1">
    <source>
        <dbReference type="ARBA" id="ARBA00004871"/>
    </source>
</evidence>
<dbReference type="AlphaFoldDB" id="A0A506UQV0"/>
<evidence type="ECO:0000256" key="7">
    <source>
        <dbReference type="ARBA" id="ARBA00049442"/>
    </source>
</evidence>
<dbReference type="Pfam" id="PF18317">
    <property type="entry name" value="SDH_C"/>
    <property type="match status" value="1"/>
</dbReference>
<dbReference type="SUPFAM" id="SSF51735">
    <property type="entry name" value="NAD(P)-binding Rossmann-fold domains"/>
    <property type="match status" value="1"/>
</dbReference>
<comment type="caution">
    <text evidence="8">Lacks conserved residue(s) required for the propagation of feature annotation.</text>
</comment>
<dbReference type="InterPro" id="IPR036291">
    <property type="entry name" value="NAD(P)-bd_dom_sf"/>
</dbReference>
<accession>A0A506UQV0</accession>
<dbReference type="GO" id="GO:0019632">
    <property type="term" value="P:shikimate metabolic process"/>
    <property type="evidence" value="ECO:0007669"/>
    <property type="project" value="InterPro"/>
</dbReference>
<evidence type="ECO:0000313" key="14">
    <source>
        <dbReference type="Proteomes" id="UP000315037"/>
    </source>
</evidence>
<feature type="binding site" evidence="8">
    <location>
        <position position="136"/>
    </location>
    <ligand>
        <name>shikimate</name>
        <dbReference type="ChEBI" id="CHEBI:36208"/>
    </ligand>
</feature>
<evidence type="ECO:0000256" key="6">
    <source>
        <dbReference type="ARBA" id="ARBA00023141"/>
    </source>
</evidence>
<feature type="binding site" evidence="8">
    <location>
        <position position="294"/>
    </location>
    <ligand>
        <name>shikimate</name>
        <dbReference type="ChEBI" id="CHEBI:36208"/>
    </ligand>
</feature>
<evidence type="ECO:0000256" key="3">
    <source>
        <dbReference type="ARBA" id="ARBA00022605"/>
    </source>
</evidence>
<proteinExistence type="inferred from homology"/>
<dbReference type="GO" id="GO:0008652">
    <property type="term" value="P:amino acid biosynthetic process"/>
    <property type="evidence" value="ECO:0007669"/>
    <property type="project" value="UniProtKB-KW"/>
</dbReference>
<evidence type="ECO:0000256" key="2">
    <source>
        <dbReference type="ARBA" id="ARBA00012962"/>
    </source>
</evidence>
<evidence type="ECO:0000259" key="10">
    <source>
        <dbReference type="Pfam" id="PF01488"/>
    </source>
</evidence>
<dbReference type="InterPro" id="IPR041121">
    <property type="entry name" value="SDH_C"/>
</dbReference>
<feature type="binding site" evidence="8">
    <location>
        <position position="266"/>
    </location>
    <ligand>
        <name>shikimate</name>
        <dbReference type="ChEBI" id="CHEBI:36208"/>
    </ligand>
</feature>
<reference evidence="13 14" key="1">
    <citation type="submission" date="2019-03" db="EMBL/GenBank/DDBJ databases">
        <title>The complete genome sequence of Neokomagataea sp. Jb2 NBRC113641.</title>
        <authorList>
            <person name="Chua K.-O."/>
            <person name="Chan K.-G."/>
            <person name="See-Too W.-S."/>
        </authorList>
    </citation>
    <scope>NUCLEOTIDE SEQUENCE [LARGE SCALE GENOMIC DNA]</scope>
    <source>
        <strain evidence="13 14">Jb2</strain>
    </source>
</reference>
<dbReference type="PANTHER" id="PTHR21089:SF1">
    <property type="entry name" value="BIFUNCTIONAL 3-DEHYDROQUINATE DEHYDRATASE_SHIKIMATE DEHYDROGENASE, CHLOROPLASTIC"/>
    <property type="match status" value="1"/>
</dbReference>
<evidence type="ECO:0000256" key="9">
    <source>
        <dbReference type="SAM" id="MobiDB-lite"/>
    </source>
</evidence>
<feature type="binding site" evidence="8">
    <location>
        <begin position="163"/>
        <end position="167"/>
    </location>
    <ligand>
        <name>NADP(+)</name>
        <dbReference type="ChEBI" id="CHEBI:58349"/>
    </ligand>
</feature>
<protein>
    <recommendedName>
        <fullName evidence="2 8">Shikimate dehydrogenase (NADP(+))</fullName>
        <shortName evidence="8">SDH</shortName>
        <ecNumber evidence="2 8">1.1.1.25</ecNumber>
    </recommendedName>
</protein>
<feature type="active site" description="Proton acceptor" evidence="8">
    <location>
        <position position="100"/>
    </location>
</feature>
<dbReference type="HAMAP" id="MF_00222">
    <property type="entry name" value="Shikimate_DH_AroE"/>
    <property type="match status" value="1"/>
</dbReference>
<gene>
    <name evidence="8" type="primary">aroE</name>
    <name evidence="13" type="ORF">E3202_01840</name>
</gene>
<feature type="binding site" evidence="8">
    <location>
        <position position="96"/>
    </location>
    <ligand>
        <name>shikimate</name>
        <dbReference type="ChEBI" id="CHEBI:36208"/>
    </ligand>
</feature>
<feature type="domain" description="Quinate/shikimate 5-dehydrogenase/glutamyl-tRNA reductase" evidence="10">
    <location>
        <begin position="158"/>
        <end position="228"/>
    </location>
</feature>
<dbReference type="GO" id="GO:0050661">
    <property type="term" value="F:NADP binding"/>
    <property type="evidence" value="ECO:0007669"/>
    <property type="project" value="InterPro"/>
</dbReference>
<dbReference type="InterPro" id="IPR013708">
    <property type="entry name" value="Shikimate_DH-bd_N"/>
</dbReference>
<feature type="binding site" evidence="8">
    <location>
        <position position="264"/>
    </location>
    <ligand>
        <name>NADP(+)</name>
        <dbReference type="ChEBI" id="CHEBI:58349"/>
    </ligand>
</feature>
<feature type="binding site" evidence="8">
    <location>
        <begin position="49"/>
        <end position="51"/>
    </location>
    <ligand>
        <name>shikimate</name>
        <dbReference type="ChEBI" id="CHEBI:36208"/>
    </ligand>
</feature>
<evidence type="ECO:0000256" key="8">
    <source>
        <dbReference type="HAMAP-Rule" id="MF_00222"/>
    </source>
</evidence>
<comment type="function">
    <text evidence="8">Involved in the biosynthesis of the chorismate, which leads to the biosynthesis of aromatic amino acids. Catalyzes the reversible NADPH linked reduction of 3-dehydroshikimate (DHSA) to yield shikimate (SA).</text>
</comment>
<dbReference type="Pfam" id="PF08501">
    <property type="entry name" value="Shikimate_dh_N"/>
    <property type="match status" value="1"/>
</dbReference>
<evidence type="ECO:0000256" key="4">
    <source>
        <dbReference type="ARBA" id="ARBA00022857"/>
    </source>
</evidence>
<evidence type="ECO:0000259" key="12">
    <source>
        <dbReference type="Pfam" id="PF18317"/>
    </source>
</evidence>
<keyword evidence="3 8" id="KW-0028">Amino-acid biosynthesis</keyword>
<feature type="region of interest" description="Disordered" evidence="9">
    <location>
        <begin position="1"/>
        <end position="22"/>
    </location>
</feature>
<evidence type="ECO:0000259" key="11">
    <source>
        <dbReference type="Pfam" id="PF08501"/>
    </source>
</evidence>
<evidence type="ECO:0000313" key="13">
    <source>
        <dbReference type="EMBL" id="TPW35718.1"/>
    </source>
</evidence>
<dbReference type="InterPro" id="IPR046346">
    <property type="entry name" value="Aminoacid_DH-like_N_sf"/>
</dbReference>
<dbReference type="InterPro" id="IPR011342">
    <property type="entry name" value="Shikimate_DH"/>
</dbReference>
<comment type="pathway">
    <text evidence="1 8">Metabolic intermediate biosynthesis; chorismate biosynthesis; chorismate from D-erythrose 4-phosphate and phosphoenolpyruvate: step 4/7.</text>
</comment>
<comment type="caution">
    <text evidence="13">The sequence shown here is derived from an EMBL/GenBank/DDBJ whole genome shotgun (WGS) entry which is preliminary data.</text>
</comment>
<feature type="domain" description="Shikimate dehydrogenase substrate binding N-terminal" evidence="11">
    <location>
        <begin position="41"/>
        <end position="123"/>
    </location>
</feature>
<sequence>MTDCNVETRAAGTDNAPSAPKAVSEACPRVTLDGHTRLAGVIGWPVSHSRSPLMHNYWCQRYGVNGAYVPLPVAPGALEPALRGLAASGFRGVNVTIPHKEAAFALCDELSLTARRAGAVNTICFRDGKIIGDCTDGSGFCDNLEAHGVSGDGKRPGNALILGAGGAARAIAAALLDRGWRVYLTNRSADRAAKLVAVLGGEGNLEQITWESWPQALERMDLLVNATSLGMEDRSEAAGLDQALVQSWKNSLAHASHNLCVADIVYTPRRTALLQAAEEHGLKTVDGLGMLIHQARLGFEAWFGTAPAIDSGLVALLEADLGKG</sequence>
<feature type="binding site" evidence="8">
    <location>
        <position position="121"/>
    </location>
    <ligand>
        <name>shikimate</name>
        <dbReference type="ChEBI" id="CHEBI:36208"/>
    </ligand>
</feature>
<feature type="binding site" evidence="8">
    <location>
        <position position="287"/>
    </location>
    <ligand>
        <name>NADP(+)</name>
        <dbReference type="ChEBI" id="CHEBI:58349"/>
    </ligand>
</feature>
<dbReference type="NCBIfam" id="NF001312">
    <property type="entry name" value="PRK00258.1-4"/>
    <property type="match status" value="1"/>
</dbReference>
<dbReference type="InterPro" id="IPR022893">
    <property type="entry name" value="Shikimate_DH_fam"/>
</dbReference>
<dbReference type="Gene3D" id="3.40.50.10860">
    <property type="entry name" value="Leucine Dehydrogenase, chain A, domain 1"/>
    <property type="match status" value="1"/>
</dbReference>
<name>A0A506UQV0_9PROT</name>
<keyword evidence="4 8" id="KW-0521">NADP</keyword>
<feature type="domain" description="SDH C-terminal" evidence="12">
    <location>
        <begin position="287"/>
        <end position="309"/>
    </location>
</feature>
<dbReference type="CDD" id="cd01065">
    <property type="entry name" value="NAD_bind_Shikimate_DH"/>
    <property type="match status" value="1"/>
</dbReference>
<dbReference type="GO" id="GO:0005829">
    <property type="term" value="C:cytosol"/>
    <property type="evidence" value="ECO:0007669"/>
    <property type="project" value="TreeGrafter"/>
</dbReference>
<dbReference type="EMBL" id="SORZ01000001">
    <property type="protein sequence ID" value="TPW35718.1"/>
    <property type="molecule type" value="Genomic_DNA"/>
</dbReference>
<dbReference type="NCBIfam" id="TIGR00507">
    <property type="entry name" value="aroE"/>
    <property type="match status" value="1"/>
</dbReference>
<dbReference type="InterPro" id="IPR006151">
    <property type="entry name" value="Shikm_DH/Glu-tRNA_Rdtase"/>
</dbReference>
<dbReference type="Pfam" id="PF01488">
    <property type="entry name" value="Shikimate_DH"/>
    <property type="match status" value="1"/>
</dbReference>
<dbReference type="GO" id="GO:0009423">
    <property type="term" value="P:chorismate biosynthetic process"/>
    <property type="evidence" value="ECO:0007669"/>
    <property type="project" value="UniProtKB-UniRule"/>
</dbReference>
<dbReference type="Gene3D" id="3.40.50.720">
    <property type="entry name" value="NAD(P)-binding Rossmann-like Domain"/>
    <property type="match status" value="1"/>
</dbReference>
<dbReference type="UniPathway" id="UPA00053">
    <property type="reaction ID" value="UER00087"/>
</dbReference>
<comment type="subunit">
    <text evidence="8">Homodimer.</text>
</comment>
<dbReference type="SUPFAM" id="SSF53223">
    <property type="entry name" value="Aminoacid dehydrogenase-like, N-terminal domain"/>
    <property type="match status" value="1"/>
</dbReference>